<keyword evidence="3" id="KW-1185">Reference proteome</keyword>
<comment type="caution">
    <text evidence="2">The sequence shown here is derived from an EMBL/GenBank/DDBJ whole genome shotgun (WGS) entry which is preliminary data.</text>
</comment>
<dbReference type="EMBL" id="BAAAQQ010000002">
    <property type="protein sequence ID" value="GAA2117806.1"/>
    <property type="molecule type" value="Genomic_DNA"/>
</dbReference>
<sequence length="180" mass="19526">MSFPRTVSNPARERYLWSGHGDLSTPSATMDGVPLLSEPLDHALARSLRRAVLDYRAGPSRPRPTALHVGEPGGPHLRHDVRRGAGLDAAVRVEVVAALLVRVRECADSAPAPTAWLARPGGLDWQDADRDWLTAATAAYAEADVPLTFVVVGPSGWCDPRSGVRAEWKRLRDRSLRPTG</sequence>
<dbReference type="Proteomes" id="UP001500575">
    <property type="component" value="Unassembled WGS sequence"/>
</dbReference>
<reference evidence="2 3" key="1">
    <citation type="journal article" date="2019" name="Int. J. Syst. Evol. Microbiol.">
        <title>The Global Catalogue of Microorganisms (GCM) 10K type strain sequencing project: providing services to taxonomists for standard genome sequencing and annotation.</title>
        <authorList>
            <consortium name="The Broad Institute Genomics Platform"/>
            <consortium name="The Broad Institute Genome Sequencing Center for Infectious Disease"/>
            <person name="Wu L."/>
            <person name="Ma J."/>
        </authorList>
    </citation>
    <scope>NUCLEOTIDE SEQUENCE [LARGE SCALE GENOMIC DNA]</scope>
    <source>
        <strain evidence="2 3">JCM 16021</strain>
    </source>
</reference>
<evidence type="ECO:0000256" key="1">
    <source>
        <dbReference type="SAM" id="MobiDB-lite"/>
    </source>
</evidence>
<protein>
    <submittedName>
        <fullName evidence="2">Uncharacterized protein</fullName>
    </submittedName>
</protein>
<organism evidence="2 3">
    <name type="scientific">Nocardioides bigeumensis</name>
    <dbReference type="NCBI Taxonomy" id="433657"/>
    <lineage>
        <taxon>Bacteria</taxon>
        <taxon>Bacillati</taxon>
        <taxon>Actinomycetota</taxon>
        <taxon>Actinomycetes</taxon>
        <taxon>Propionibacteriales</taxon>
        <taxon>Nocardioidaceae</taxon>
        <taxon>Nocardioides</taxon>
    </lineage>
</organism>
<accession>A0ABN2XVV5</accession>
<gene>
    <name evidence="2" type="ORF">GCM10009843_09140</name>
</gene>
<proteinExistence type="predicted"/>
<evidence type="ECO:0000313" key="2">
    <source>
        <dbReference type="EMBL" id="GAA2117806.1"/>
    </source>
</evidence>
<name>A0ABN2XVV5_9ACTN</name>
<evidence type="ECO:0000313" key="3">
    <source>
        <dbReference type="Proteomes" id="UP001500575"/>
    </source>
</evidence>
<feature type="region of interest" description="Disordered" evidence="1">
    <location>
        <begin position="57"/>
        <end position="77"/>
    </location>
</feature>